<dbReference type="ExpressionAtlas" id="M1Z848">
    <property type="expression patterns" value="baseline and differential"/>
</dbReference>
<dbReference type="AlphaFoldDB" id="M1Z848"/>
<dbReference type="AGR" id="WB:WBGene00010850"/>
<reference evidence="2 3" key="1">
    <citation type="journal article" date="1998" name="Science">
        <title>Genome sequence of the nematode C. elegans: a platform for investigating biology.</title>
        <authorList>
            <consortium name="The C. elegans sequencing consortium"/>
            <person name="Sulson J.E."/>
            <person name="Waterston R."/>
        </authorList>
    </citation>
    <scope>NUCLEOTIDE SEQUENCE [LARGE SCALE GENOMIC DNA]</scope>
    <source>
        <strain evidence="2 3">Bristol N2</strain>
    </source>
</reference>
<dbReference type="Gene3D" id="3.40.50.10810">
    <property type="entry name" value="Tandem AAA-ATPase domain"/>
    <property type="match status" value="1"/>
</dbReference>
<evidence type="ECO:0000313" key="3">
    <source>
        <dbReference type="Proteomes" id="UP000001940"/>
    </source>
</evidence>
<dbReference type="Pfam" id="PF00176">
    <property type="entry name" value="SNF2-rel_dom"/>
    <property type="match status" value="1"/>
</dbReference>
<dbReference type="WormBase" id="M04C3.1c">
    <property type="protein sequence ID" value="CE48302"/>
    <property type="gene ID" value="WBGene00010850"/>
</dbReference>
<dbReference type="SMR" id="M1Z848"/>
<dbReference type="InterPro" id="IPR038718">
    <property type="entry name" value="SNF2-like_sf"/>
</dbReference>
<dbReference type="eggNOG" id="KOG1001">
    <property type="taxonomic scope" value="Eukaryota"/>
</dbReference>
<organism evidence="2 3">
    <name type="scientific">Caenorhabditis elegans</name>
    <dbReference type="NCBI Taxonomy" id="6239"/>
    <lineage>
        <taxon>Eukaryota</taxon>
        <taxon>Metazoa</taxon>
        <taxon>Ecdysozoa</taxon>
        <taxon>Nematoda</taxon>
        <taxon>Chromadorea</taxon>
        <taxon>Rhabditida</taxon>
        <taxon>Rhabditina</taxon>
        <taxon>Rhabditomorpha</taxon>
        <taxon>Rhabditoidea</taxon>
        <taxon>Rhabditidae</taxon>
        <taxon>Peloderinae</taxon>
        <taxon>Caenorhabditis</taxon>
    </lineage>
</organism>
<dbReference type="PANTHER" id="PTHR21516:SF8">
    <property type="entry name" value="FHA DOMAIN-CONTAINING PROTEIN-RELATED"/>
    <property type="match status" value="1"/>
</dbReference>
<evidence type="ECO:0000313" key="4">
    <source>
        <dbReference type="WormBase" id="M04C3.1c"/>
    </source>
</evidence>
<dbReference type="InterPro" id="IPR027417">
    <property type="entry name" value="P-loop_NTPase"/>
</dbReference>
<accession>M1Z848</accession>
<evidence type="ECO:0000259" key="1">
    <source>
        <dbReference type="Pfam" id="PF00176"/>
    </source>
</evidence>
<dbReference type="InParanoid" id="M1Z848"/>
<dbReference type="EMBL" id="BX284605">
    <property type="protein sequence ID" value="CCU83321.1"/>
    <property type="molecule type" value="Genomic_DNA"/>
</dbReference>
<proteinExistence type="predicted"/>
<dbReference type="InterPro" id="IPR000330">
    <property type="entry name" value="SNF2_N"/>
</dbReference>
<sequence>MSNRFKFFAAIREYDVEGEVLLKIIGTGSNNNLAYRIMESRLNEVGIRLGSFLSAVAQMGEPIRDFVAEERNLKVTIDGSVAKVEDIEGNLEKNEEGVLVFRTEDFGLVRALDQKLSPGQYQITVRATKFLERKIFTTMNYCAEAQKIAPLVTATESGSIFKRVASIFQKSPQENIPGSTCNQANENQQRRMSFKLDKKQEELMVRIAELENGENHGGIITTTTATNDLRIRQVLIEHILQQRSLHKREESQANRTLIIGSPSWIKKFEGPLENITKSSQNNDFSFIFFNGIRRPPTLTSIRKKRKRAGKDIVLINYYWLETIQNLPVTWERIIFHDFTLKFVKSNTVPPFRALCKLKATFRWCITENHKQDRLVKFFNPSLGYISYFDAEEKMKSTKKIEEFLKRVNLYLPSAEPTDRIGFVLDLKQKEMMASMEKREDGDDQGGIVTVATNDRQIDQVIIAYILKQREQGTSRKKVNLIVGTPMWMKSWKLQFDEFIKAGLLNDNDLTISYFYNRTKSRNSNELARNDIVITTYDTLKKEANLPIFKAVKWERIILYEANKISDMNTVRFQAICQLQAKYRWCLTESPKQQSLSCFLKQESFGNGYSLKNTESVKKQNNFKEDTVKQQANLIFSSTELKLKTMKIVLNTRQKEFMNSMAQCETGPTNERIAAYGMEENEIGEAIIAFLLEQKYNSERNDILMGETLVVVSDAKMDSWLKHVKKLAKEDDLNIHNIHEEDHICEKDYIRENKTSMFIEWERIIFYGFSLHCAYKYQENRFQLYPDNCWYITEDITHLCSVHFLEAKERSFFRTEENHFTFLTSAIQASKADEYRQFSNNMWQSIDSYTYEFFDKNFEIWPVKNDESLEEMYEMMCLGLSGSAAALIIRLWVDVHWNHIACDYDSFFISRDEMDDIVARWKKSIDLIEDAQIDLIRDVLVEKKLLKTGQRQKCQKGANWQATGIQFLKNMRHQVIISSICKTIFLPNLQNEHKPTYFSTDMHTYIIYNFSMFLIKAKEMSEQNPPDIVMFCNLIWGAAVICLRKFFLSRFQLEVSKPQIQEKLMKIVLESFTNEPIVCGRLYEAWEHAKRCCKSAYTLGYICQQLRNKILQLVGDMEECINKADIERIRKQLEVSDLQILELSKMYSMNIGEERFFYNRIAC</sequence>
<dbReference type="PANTHER" id="PTHR21516">
    <property type="entry name" value="AAA_LID_7 DOMAIN-CONTAINING PROTEIN-RELATED-RELATED"/>
    <property type="match status" value="1"/>
</dbReference>
<feature type="domain" description="SNF2 N-terminal" evidence="1">
    <location>
        <begin position="463"/>
        <end position="598"/>
    </location>
</feature>
<gene>
    <name evidence="2" type="ORF">CELE_M04C3.1</name>
    <name evidence="2 4" type="ORF">M04C3.1</name>
</gene>
<dbReference type="GO" id="GO:0005524">
    <property type="term" value="F:ATP binding"/>
    <property type="evidence" value="ECO:0007669"/>
    <property type="project" value="InterPro"/>
</dbReference>
<dbReference type="SUPFAM" id="SSF52540">
    <property type="entry name" value="P-loop containing nucleoside triphosphate hydrolases"/>
    <property type="match status" value="1"/>
</dbReference>
<protein>
    <submittedName>
        <fullName evidence="2">SNF2 N-terminal domain-containing protein</fullName>
    </submittedName>
</protein>
<dbReference type="Bgee" id="WBGene00010850">
    <property type="expression patterns" value="Expressed in larva and 2 other cell types or tissues"/>
</dbReference>
<evidence type="ECO:0000313" key="2">
    <source>
        <dbReference type="EMBL" id="CCU83321.1"/>
    </source>
</evidence>
<dbReference type="HOGENOM" id="CLU_307813_0_0_1"/>
<keyword evidence="3" id="KW-1185">Reference proteome</keyword>
<dbReference type="OrthoDB" id="423559at2759"/>
<dbReference type="Proteomes" id="UP000001940">
    <property type="component" value="Chromosome V"/>
</dbReference>
<name>M1Z848_CAEEL</name>
<dbReference type="PaxDb" id="6239-M04C3.1c"/>
<dbReference type="STRING" id="6239.M04C3.1c.1"/>